<evidence type="ECO:0000313" key="1">
    <source>
        <dbReference type="EMBL" id="MBX38535.1"/>
    </source>
</evidence>
<dbReference type="EMBL" id="GGEC01058051">
    <property type="protein sequence ID" value="MBX38535.1"/>
    <property type="molecule type" value="Transcribed_RNA"/>
</dbReference>
<accession>A0A2P2N7V9</accession>
<sequence length="25" mass="2926">MKTGRRLHKFYATAANLIKIKTNYS</sequence>
<organism evidence="1">
    <name type="scientific">Rhizophora mucronata</name>
    <name type="common">Asiatic mangrove</name>
    <dbReference type="NCBI Taxonomy" id="61149"/>
    <lineage>
        <taxon>Eukaryota</taxon>
        <taxon>Viridiplantae</taxon>
        <taxon>Streptophyta</taxon>
        <taxon>Embryophyta</taxon>
        <taxon>Tracheophyta</taxon>
        <taxon>Spermatophyta</taxon>
        <taxon>Magnoliopsida</taxon>
        <taxon>eudicotyledons</taxon>
        <taxon>Gunneridae</taxon>
        <taxon>Pentapetalae</taxon>
        <taxon>rosids</taxon>
        <taxon>fabids</taxon>
        <taxon>Malpighiales</taxon>
        <taxon>Rhizophoraceae</taxon>
        <taxon>Rhizophora</taxon>
    </lineage>
</organism>
<dbReference type="AlphaFoldDB" id="A0A2P2N7V9"/>
<name>A0A2P2N7V9_RHIMU</name>
<protein>
    <submittedName>
        <fullName evidence="1">Uncharacterized protein</fullName>
    </submittedName>
</protein>
<reference evidence="1" key="1">
    <citation type="submission" date="2018-02" db="EMBL/GenBank/DDBJ databases">
        <title>Rhizophora mucronata_Transcriptome.</title>
        <authorList>
            <person name="Meera S.P."/>
            <person name="Sreeshan A."/>
            <person name="Augustine A."/>
        </authorList>
    </citation>
    <scope>NUCLEOTIDE SEQUENCE</scope>
    <source>
        <tissue evidence="1">Leaf</tissue>
    </source>
</reference>
<proteinExistence type="predicted"/>